<keyword evidence="1" id="KW-0732">Signal</keyword>
<name>A0A072HBD5_VIBPH</name>
<reference evidence="7 10" key="3">
    <citation type="submission" date="2018-12" db="EMBL/GenBank/DDBJ databases">
        <title>Genomic insights into the evolutionary origins and pathogenicity of five Vibrio parahaemolyticus strains isolated from the shrimp with acute hepatopancreatic necrosis disease (AHPND).</title>
        <authorList>
            <person name="Yang Q."/>
            <person name="Dong X."/>
            <person name="Xie G."/>
            <person name="Fu S."/>
            <person name="Zou P."/>
            <person name="Sun J."/>
            <person name="Wang Y."/>
            <person name="Huang J."/>
        </authorList>
    </citation>
    <scope>NUCLEOTIDE SEQUENCE [LARGE SCALE GENOMIC DNA]</scope>
    <source>
        <strain evidence="7 10">20160303005-1</strain>
    </source>
</reference>
<dbReference type="EMBL" id="JABCLB010002279">
    <property type="protein sequence ID" value="NMU85588.1"/>
    <property type="molecule type" value="Genomic_DNA"/>
</dbReference>
<keyword evidence="9" id="KW-1185">Reference proteome</keyword>
<reference evidence="11 12" key="5">
    <citation type="submission" date="2020-04" db="EMBL/GenBank/DDBJ databases">
        <title>Whole-genome sequencing of Vibrio spp. from China reveals different genetic environments of blaCTX-M-14 among diverse lineages.</title>
        <authorList>
            <person name="Zheng Z."/>
            <person name="Ye L."/>
            <person name="Chen S."/>
        </authorList>
    </citation>
    <scope>NUCLEOTIDE SEQUENCE [LARGE SCALE GENOMIC DNA]</scope>
    <source>
        <strain evidence="5 11">Vb0551</strain>
        <strain evidence="4 12">Vb0574</strain>
    </source>
</reference>
<dbReference type="EMBL" id="CP114194">
    <property type="protein sequence ID" value="WAT91116.1"/>
    <property type="molecule type" value="Genomic_DNA"/>
</dbReference>
<evidence type="ECO:0000313" key="2">
    <source>
        <dbReference type="EMBL" id="HAS6679091.1"/>
    </source>
</evidence>
<reference evidence="8" key="7">
    <citation type="submission" date="2022-12" db="EMBL/GenBank/DDBJ databases">
        <title>Vibrio parahaemolyticus become highly virulent by producing novel Tc toxins.</title>
        <authorList>
            <person name="Yang F."/>
            <person name="You Y."/>
            <person name="Lai Q."/>
            <person name="Xu L."/>
            <person name="Li F."/>
        </authorList>
    </citation>
    <scope>NUCLEOTIDE SEQUENCE</scope>
    <source>
        <strain evidence="8">Vp-HL-202005</strain>
    </source>
</reference>
<dbReference type="Proteomes" id="UP001156560">
    <property type="component" value="Chromosome 1"/>
</dbReference>
<dbReference type="Proteomes" id="UP000191946">
    <property type="component" value="Unassembled WGS sequence"/>
</dbReference>
<evidence type="ECO:0000313" key="4">
    <source>
        <dbReference type="EMBL" id="NMU27942.1"/>
    </source>
</evidence>
<dbReference type="EMBL" id="JABCLD010001917">
    <property type="protein sequence ID" value="NMU27942.1"/>
    <property type="molecule type" value="Genomic_DNA"/>
</dbReference>
<dbReference type="EMBL" id="CP034298">
    <property type="protein sequence ID" value="QHH08781.1"/>
    <property type="molecule type" value="Genomic_DNA"/>
</dbReference>
<organism evidence="4 12">
    <name type="scientific">Vibrio parahaemolyticus</name>
    <dbReference type="NCBI Taxonomy" id="670"/>
    <lineage>
        <taxon>Bacteria</taxon>
        <taxon>Pseudomonadati</taxon>
        <taxon>Pseudomonadota</taxon>
        <taxon>Gammaproteobacteria</taxon>
        <taxon>Vibrionales</taxon>
        <taxon>Vibrionaceae</taxon>
        <taxon>Vibrio</taxon>
    </lineage>
</organism>
<reference evidence="2" key="4">
    <citation type="submission" date="2019-12" db="EMBL/GenBank/DDBJ databases">
        <authorList>
            <consortium name="NCBI Pathogen Detection Project"/>
        </authorList>
    </citation>
    <scope>NUCLEOTIDE SEQUENCE</scope>
    <source>
        <strain evidence="2">1930</strain>
    </source>
</reference>
<evidence type="ECO:0000313" key="10">
    <source>
        <dbReference type="Proteomes" id="UP000464718"/>
    </source>
</evidence>
<dbReference type="Proteomes" id="UP000555836">
    <property type="component" value="Unassembled WGS sequence"/>
</dbReference>
<reference evidence="2" key="2">
    <citation type="journal article" date="2018" name="Genome Biol.">
        <title>SKESA: strategic k-mer extension for scrupulous assemblies.</title>
        <authorList>
            <person name="Souvorov A."/>
            <person name="Agarwala R."/>
            <person name="Lipman D.J."/>
        </authorList>
    </citation>
    <scope>NUCLEOTIDE SEQUENCE</scope>
    <source>
        <strain evidence="2">1930</strain>
    </source>
</reference>
<dbReference type="InterPro" id="IPR053196">
    <property type="entry name" value="Lipoprotein_YbaY-like"/>
</dbReference>
<dbReference type="AlphaFoldDB" id="A0A072HBD5"/>
<dbReference type="RefSeq" id="WP_005461146.1">
    <property type="nucleotide sequence ID" value="NZ_CABMHD010000004.1"/>
</dbReference>
<dbReference type="Proteomes" id="UP000726777">
    <property type="component" value="Unassembled WGS sequence"/>
</dbReference>
<feature type="signal peptide" evidence="1">
    <location>
        <begin position="1"/>
        <end position="18"/>
    </location>
</feature>
<evidence type="ECO:0000256" key="1">
    <source>
        <dbReference type="SAM" id="SignalP"/>
    </source>
</evidence>
<dbReference type="OMA" id="MKLWHIL"/>
<sequence>MKKTLLLVTSLLFGAALVGCQTSQTTEMESAEASMKTITGTVAYRERIALPPNAVVTVTLEDVSLADAPSKLLAKQTFETEGKQVPLSFELSYDSNEIKPNHTYSVRARIEVDGKLRFISDTHNGVITDEAQTHQLDIRLVGTR</sequence>
<evidence type="ECO:0000313" key="7">
    <source>
        <dbReference type="EMBL" id="QHH08781.1"/>
    </source>
</evidence>
<dbReference type="Pfam" id="PF09619">
    <property type="entry name" value="YscW"/>
    <property type="match status" value="1"/>
</dbReference>
<proteinExistence type="predicted"/>
<protein>
    <submittedName>
        <fullName evidence="4">Lipo-like protein</fullName>
    </submittedName>
    <submittedName>
        <fullName evidence="3">YbaY family lipoprotein</fullName>
    </submittedName>
</protein>
<dbReference type="EMBL" id="DACQKT010000012">
    <property type="protein sequence ID" value="HAS6679091.1"/>
    <property type="molecule type" value="Genomic_DNA"/>
</dbReference>
<dbReference type="EMBL" id="LHQV01000006">
    <property type="protein sequence ID" value="OQK02311.1"/>
    <property type="molecule type" value="Genomic_DNA"/>
</dbReference>
<feature type="chain" id="PRO_5015027866" evidence="1">
    <location>
        <begin position="19"/>
        <end position="144"/>
    </location>
</feature>
<dbReference type="OrthoDB" id="5348860at2"/>
<keyword evidence="3" id="KW-0449">Lipoprotein</keyword>
<dbReference type="Proteomes" id="UP000518904">
    <property type="component" value="Unassembled WGS sequence"/>
</dbReference>
<dbReference type="EMBL" id="JACVHL010000014">
    <property type="protein sequence ID" value="MCC3806242.1"/>
    <property type="molecule type" value="Genomic_DNA"/>
</dbReference>
<evidence type="ECO:0000313" key="8">
    <source>
        <dbReference type="EMBL" id="WAT91116.1"/>
    </source>
</evidence>
<dbReference type="Proteomes" id="UP000464718">
    <property type="component" value="Chromosome i"/>
</dbReference>
<dbReference type="PANTHER" id="PTHR38013:SF1">
    <property type="entry name" value="GLYCOPROTEIN_POLYSACCHARIDE METABOLISM"/>
    <property type="match status" value="1"/>
</dbReference>
<evidence type="ECO:0000313" key="11">
    <source>
        <dbReference type="Proteomes" id="UP000518904"/>
    </source>
</evidence>
<dbReference type="PROSITE" id="PS51257">
    <property type="entry name" value="PROKAR_LIPOPROTEIN"/>
    <property type="match status" value="1"/>
</dbReference>
<dbReference type="Proteomes" id="UP000856022">
    <property type="component" value="Unassembled WGS sequence"/>
</dbReference>
<gene>
    <name evidence="6" type="ORF">AKG60_03450</name>
    <name evidence="7" type="ORF">EHC69_05155</name>
    <name evidence="5" type="ORF">HKB16_22310</name>
    <name evidence="4" type="ORF">HKB21_20245</name>
    <name evidence="2" type="ORF">I7278_20045</name>
    <name evidence="3" type="ORF">IB292_14420</name>
    <name evidence="8" type="ORF">O1Q84_04695</name>
</gene>
<evidence type="ECO:0000313" key="12">
    <source>
        <dbReference type="Proteomes" id="UP000555836"/>
    </source>
</evidence>
<evidence type="ECO:0000313" key="9">
    <source>
        <dbReference type="Proteomes" id="UP000191946"/>
    </source>
</evidence>
<evidence type="ECO:0000313" key="6">
    <source>
        <dbReference type="EMBL" id="OQK02311.1"/>
    </source>
</evidence>
<dbReference type="InterPro" id="IPR039366">
    <property type="entry name" value="Pilotin"/>
</dbReference>
<evidence type="ECO:0000313" key="3">
    <source>
        <dbReference type="EMBL" id="MCC3806242.1"/>
    </source>
</evidence>
<accession>A0A072HBD5</accession>
<dbReference type="PANTHER" id="PTHR38013">
    <property type="entry name" value="GLYCOPROTEIN/POLYSACCHARIDE METABOLISM"/>
    <property type="match status" value="1"/>
</dbReference>
<dbReference type="GeneID" id="1188454"/>
<evidence type="ECO:0000313" key="5">
    <source>
        <dbReference type="EMBL" id="NMU85588.1"/>
    </source>
</evidence>
<reference evidence="3" key="6">
    <citation type="submission" date="2020-09" db="EMBL/GenBank/DDBJ databases">
        <title>Genome sequence of Vibrio parahaemolyticus isolates.</title>
        <authorList>
            <person name="Hammerl J.A."/>
            <person name="Strauch E."/>
        </authorList>
    </citation>
    <scope>NUCLEOTIDE SEQUENCE</scope>
    <source>
        <strain evidence="3">17-VB00146</strain>
    </source>
</reference>
<reference evidence="6 9" key="1">
    <citation type="submission" date="2015-08" db="EMBL/GenBank/DDBJ databases">
        <title>Draft Genome Sequences of Vibrio parahaemolyticus Strains.</title>
        <authorList>
            <person name="Gonzalez-Escalona N."/>
            <person name="DePaola A."/>
        </authorList>
    </citation>
    <scope>NUCLEOTIDE SEQUENCE [LARGE SCALE GENOMIC DNA]</scope>
    <source>
        <strain evidence="6 9">CFSAN001621</strain>
    </source>
</reference>